<feature type="region of interest" description="Disordered" evidence="1">
    <location>
        <begin position="1"/>
        <end position="26"/>
    </location>
</feature>
<name>A0A914KIT1_MELIC</name>
<proteinExistence type="predicted"/>
<keyword evidence="2" id="KW-1185">Reference proteome</keyword>
<evidence type="ECO:0000313" key="3">
    <source>
        <dbReference type="WBParaSite" id="Minc3s00020g01285"/>
    </source>
</evidence>
<evidence type="ECO:0000313" key="2">
    <source>
        <dbReference type="Proteomes" id="UP000887563"/>
    </source>
</evidence>
<dbReference type="AlphaFoldDB" id="A0A914KIT1"/>
<protein>
    <submittedName>
        <fullName evidence="3">Candidate secreted effector</fullName>
    </submittedName>
</protein>
<dbReference type="Proteomes" id="UP000887563">
    <property type="component" value="Unplaced"/>
</dbReference>
<organism evidence="2 3">
    <name type="scientific">Meloidogyne incognita</name>
    <name type="common">Southern root-knot nematode worm</name>
    <name type="synonym">Oxyuris incognita</name>
    <dbReference type="NCBI Taxonomy" id="6306"/>
    <lineage>
        <taxon>Eukaryota</taxon>
        <taxon>Metazoa</taxon>
        <taxon>Ecdysozoa</taxon>
        <taxon>Nematoda</taxon>
        <taxon>Chromadorea</taxon>
        <taxon>Rhabditida</taxon>
        <taxon>Tylenchina</taxon>
        <taxon>Tylenchomorpha</taxon>
        <taxon>Tylenchoidea</taxon>
        <taxon>Meloidogynidae</taxon>
        <taxon>Meloidogyninae</taxon>
        <taxon>Meloidogyne</taxon>
        <taxon>Meloidogyne incognita group</taxon>
    </lineage>
</organism>
<dbReference type="WBParaSite" id="Minc3s00020g01285">
    <property type="protein sequence ID" value="Minc3s00020g01285"/>
    <property type="gene ID" value="Minc3s00020g01285"/>
</dbReference>
<accession>A0A914KIT1</accession>
<evidence type="ECO:0000256" key="1">
    <source>
        <dbReference type="SAM" id="MobiDB-lite"/>
    </source>
</evidence>
<sequence>MCKSSSLSQNNNLDKTINNPSCSFGSGKQLQNDEEFCKNGFDKWKDVKSTTWNQRDDERWKDQRQRNFDNHRDKKLFNFSFNNSSTSSSISTIIRHTSIQVWLCFRSY</sequence>
<reference evidence="3" key="1">
    <citation type="submission" date="2022-11" db="UniProtKB">
        <authorList>
            <consortium name="WormBaseParasite"/>
        </authorList>
    </citation>
    <scope>IDENTIFICATION</scope>
</reference>